<name>A0AAD1GXB2_MYCXE</name>
<dbReference type="Proteomes" id="UP000464624">
    <property type="component" value="Chromosome"/>
</dbReference>
<evidence type="ECO:0000256" key="1">
    <source>
        <dbReference type="SAM" id="MobiDB-lite"/>
    </source>
</evidence>
<sequence>MLLRRCRNRTGMDKEKVKGLAERAHEAARLARSGASDLEAASARVRYAVEDARAAGFGVGEDLSVTDRHKAATAAERAARQEQARIRTRSSLETPTVTASPTWRRRPEQPRWTATRARRTAIPTMAATRCGG</sequence>
<feature type="region of interest" description="Disordered" evidence="1">
    <location>
        <begin position="81"/>
        <end position="132"/>
    </location>
</feature>
<protein>
    <submittedName>
        <fullName evidence="2">Uncharacterized protein</fullName>
    </submittedName>
</protein>
<proteinExistence type="predicted"/>
<feature type="compositionally biased region" description="Basic and acidic residues" evidence="1">
    <location>
        <begin position="10"/>
        <end position="20"/>
    </location>
</feature>
<evidence type="ECO:0000313" key="2">
    <source>
        <dbReference type="EMBL" id="BBU20462.1"/>
    </source>
</evidence>
<dbReference type="AlphaFoldDB" id="A0AAD1GXB2"/>
<evidence type="ECO:0000313" key="3">
    <source>
        <dbReference type="Proteomes" id="UP000464624"/>
    </source>
</evidence>
<feature type="compositionally biased region" description="Low complexity" evidence="1">
    <location>
        <begin position="111"/>
        <end position="132"/>
    </location>
</feature>
<feature type="region of interest" description="Disordered" evidence="1">
    <location>
        <begin position="1"/>
        <end position="20"/>
    </location>
</feature>
<organism evidence="2 3">
    <name type="scientific">Mycobacterium xenopi</name>
    <dbReference type="NCBI Taxonomy" id="1789"/>
    <lineage>
        <taxon>Bacteria</taxon>
        <taxon>Bacillati</taxon>
        <taxon>Actinomycetota</taxon>
        <taxon>Actinomycetes</taxon>
        <taxon>Mycobacteriales</taxon>
        <taxon>Mycobacteriaceae</taxon>
        <taxon>Mycobacterium</taxon>
    </lineage>
</organism>
<gene>
    <name evidence="2" type="ORF">MYXE_02510</name>
</gene>
<accession>A0AAD1GXB2</accession>
<dbReference type="EMBL" id="AP022314">
    <property type="protein sequence ID" value="BBU20462.1"/>
    <property type="molecule type" value="Genomic_DNA"/>
</dbReference>
<feature type="compositionally biased region" description="Polar residues" evidence="1">
    <location>
        <begin position="91"/>
        <end position="101"/>
    </location>
</feature>
<reference evidence="2 3" key="1">
    <citation type="submission" date="2019-12" db="EMBL/GenBank/DDBJ databases">
        <title>Complete genome sequence of Mycolicibacterium xenopi str. JCM15661T.</title>
        <authorList>
            <person name="Yoshida M."/>
            <person name="Fukano H."/>
            <person name="Asakura T."/>
            <person name="Hoshino Y."/>
        </authorList>
    </citation>
    <scope>NUCLEOTIDE SEQUENCE [LARGE SCALE GENOMIC DNA]</scope>
    <source>
        <strain evidence="2 3">JCM 15661T</strain>
    </source>
</reference>
<dbReference type="KEGG" id="mxe:MYXE_02510"/>